<reference evidence="1" key="1">
    <citation type="submission" date="2021-01" db="EMBL/GenBank/DDBJ databases">
        <title>Genome public.</title>
        <authorList>
            <person name="Liu C."/>
            <person name="Sun Q."/>
        </authorList>
    </citation>
    <scope>NUCLEOTIDE SEQUENCE</scope>
    <source>
        <strain evidence="1">YIM B02565</strain>
    </source>
</reference>
<dbReference type="Pfam" id="PF01547">
    <property type="entry name" value="SBP_bac_1"/>
    <property type="match status" value="1"/>
</dbReference>
<evidence type="ECO:0000313" key="2">
    <source>
        <dbReference type="Proteomes" id="UP000623681"/>
    </source>
</evidence>
<comment type="caution">
    <text evidence="1">The sequence shown here is derived from an EMBL/GenBank/DDBJ whole genome shotgun (WGS) entry which is preliminary data.</text>
</comment>
<dbReference type="Gene3D" id="3.40.190.10">
    <property type="entry name" value="Periplasmic binding protein-like II"/>
    <property type="match status" value="2"/>
</dbReference>
<dbReference type="InterPro" id="IPR006059">
    <property type="entry name" value="SBP"/>
</dbReference>
<organism evidence="1 2">
    <name type="scientific">Clostridium paridis</name>
    <dbReference type="NCBI Taxonomy" id="2803863"/>
    <lineage>
        <taxon>Bacteria</taxon>
        <taxon>Bacillati</taxon>
        <taxon>Bacillota</taxon>
        <taxon>Clostridia</taxon>
        <taxon>Eubacteriales</taxon>
        <taxon>Clostridiaceae</taxon>
        <taxon>Clostridium</taxon>
    </lineage>
</organism>
<accession>A0A937FG84</accession>
<protein>
    <submittedName>
        <fullName evidence="1">Extracellular solute-binding protein</fullName>
    </submittedName>
</protein>
<sequence>MKKIVSILLIISISSFLFGCKKQTLNVDDNIKILMEENKITAPENINKLIEGYKQKNSKIKVDIISKSNIYGSIKNKEVEPDIVISSRDTFIDIAEDNNFRFIDEIFEQEKFSDNFNNINRASGRVNDRYYGLGLFPYTFDFIYNPEALGKLGIKVPQNSQEALGLLKRFRDNNIQIPYILPKDITVELALSTYIANYLLLPSELRESYKSGKEDYQKITKMETLFSTMKSFVDSGYFNKGLFKETSINEIKELEKGSIPIIFGTSYLSKNINENSPLRSYSNINLSENINYSPTGISAMVSLYANGKNKEGGRKFIDYLMKEEAYETLSKEGIITGSKSLDEKLKGTRGEMAIEIKNANENNLFYFYNLPSKYVDLIKNKLNEISSGKYSGEAWKEVIDAANK</sequence>
<dbReference type="AlphaFoldDB" id="A0A937FG84"/>
<keyword evidence="2" id="KW-1185">Reference proteome</keyword>
<dbReference type="SUPFAM" id="SSF53850">
    <property type="entry name" value="Periplasmic binding protein-like II"/>
    <property type="match status" value="1"/>
</dbReference>
<dbReference type="Proteomes" id="UP000623681">
    <property type="component" value="Unassembled WGS sequence"/>
</dbReference>
<evidence type="ECO:0000313" key="1">
    <source>
        <dbReference type="EMBL" id="MBL4932380.1"/>
    </source>
</evidence>
<dbReference type="RefSeq" id="WP_202767741.1">
    <property type="nucleotide sequence ID" value="NZ_JAESWA010000022.1"/>
</dbReference>
<name>A0A937FG84_9CLOT</name>
<dbReference type="PROSITE" id="PS51257">
    <property type="entry name" value="PROKAR_LIPOPROTEIN"/>
    <property type="match status" value="1"/>
</dbReference>
<proteinExistence type="predicted"/>
<gene>
    <name evidence="1" type="ORF">JK634_11225</name>
</gene>
<dbReference type="EMBL" id="JAESWA010000022">
    <property type="protein sequence ID" value="MBL4932380.1"/>
    <property type="molecule type" value="Genomic_DNA"/>
</dbReference>